<dbReference type="EMBL" id="JAHIBW010000004">
    <property type="protein sequence ID" value="KAG7311847.1"/>
    <property type="molecule type" value="Genomic_DNA"/>
</dbReference>
<evidence type="ECO:0000256" key="7">
    <source>
        <dbReference type="ARBA" id="ARBA00023242"/>
    </source>
</evidence>
<evidence type="ECO:0000256" key="4">
    <source>
        <dbReference type="ARBA" id="ARBA00022722"/>
    </source>
</evidence>
<name>A0ABQ7R3H7_PLUXY</name>
<dbReference type="InterPro" id="IPR045249">
    <property type="entry name" value="HARBI1-like"/>
</dbReference>
<evidence type="ECO:0000259" key="8">
    <source>
        <dbReference type="Pfam" id="PF13359"/>
    </source>
</evidence>
<evidence type="ECO:0000256" key="6">
    <source>
        <dbReference type="ARBA" id="ARBA00022801"/>
    </source>
</evidence>
<keyword evidence="4" id="KW-0540">Nuclease</keyword>
<dbReference type="PANTHER" id="PTHR22930">
    <property type="match status" value="1"/>
</dbReference>
<sequence>MKAAACVVAVLIIRKLRRRRNKRKCIKKRQCWMRPLFQQRTKNLEGIFYEINYRTPQFLRLSLEEFEHIHTLVEPFIKKMDTHWRTAITSKERLAITLRYLATGDSYSSLQYTFHVSKQTISTIIPEVCDAIVRALKDMVQLPVSEQDWKAVSKDFEEKWNFPHTIGALDGKHINIQAPFRSGTEYFNYKKFFSIVLLALVDANYNFMYVNIGSQGRISDGGVYKHSELYRKVENNQLNVPAPEILQIPYITKIPYVILGDQAFALSTHLMTPFAGIHPKGSKERIFNYRLSRARRVVENAFGIMSAKFRVLRSTMILSPKSAKTIVLATVHLHNFLRRDSLLKKTNDSTIETASFTPNQFITTPSDIRIFLSRYFMTNGSIDWQERY</sequence>
<keyword evidence="6" id="KW-0378">Hydrolase</keyword>
<organism evidence="9 10">
    <name type="scientific">Plutella xylostella</name>
    <name type="common">Diamondback moth</name>
    <name type="synonym">Plutella maculipennis</name>
    <dbReference type="NCBI Taxonomy" id="51655"/>
    <lineage>
        <taxon>Eukaryota</taxon>
        <taxon>Metazoa</taxon>
        <taxon>Ecdysozoa</taxon>
        <taxon>Arthropoda</taxon>
        <taxon>Hexapoda</taxon>
        <taxon>Insecta</taxon>
        <taxon>Pterygota</taxon>
        <taxon>Neoptera</taxon>
        <taxon>Endopterygota</taxon>
        <taxon>Lepidoptera</taxon>
        <taxon>Glossata</taxon>
        <taxon>Ditrysia</taxon>
        <taxon>Yponomeutoidea</taxon>
        <taxon>Plutellidae</taxon>
        <taxon>Plutella</taxon>
    </lineage>
</organism>
<gene>
    <name evidence="9" type="ORF">JYU34_002929</name>
</gene>
<evidence type="ECO:0000256" key="3">
    <source>
        <dbReference type="ARBA" id="ARBA00006958"/>
    </source>
</evidence>
<feature type="domain" description="DDE Tnp4" evidence="8">
    <location>
        <begin position="169"/>
        <end position="335"/>
    </location>
</feature>
<dbReference type="PANTHER" id="PTHR22930:SF269">
    <property type="entry name" value="NUCLEASE HARBI1-LIKE PROTEIN"/>
    <property type="match status" value="1"/>
</dbReference>
<dbReference type="Proteomes" id="UP000823941">
    <property type="component" value="Chromosome 4"/>
</dbReference>
<keyword evidence="5" id="KW-0479">Metal-binding</keyword>
<dbReference type="Pfam" id="PF13359">
    <property type="entry name" value="DDE_Tnp_4"/>
    <property type="match status" value="1"/>
</dbReference>
<dbReference type="InterPro" id="IPR027806">
    <property type="entry name" value="HARBI1_dom"/>
</dbReference>
<protein>
    <recommendedName>
        <fullName evidence="8">DDE Tnp4 domain-containing protein</fullName>
    </recommendedName>
</protein>
<evidence type="ECO:0000313" key="9">
    <source>
        <dbReference type="EMBL" id="KAG7311847.1"/>
    </source>
</evidence>
<comment type="subcellular location">
    <subcellularLocation>
        <location evidence="2">Nucleus</location>
    </subcellularLocation>
</comment>
<comment type="cofactor">
    <cofactor evidence="1">
        <name>a divalent metal cation</name>
        <dbReference type="ChEBI" id="CHEBI:60240"/>
    </cofactor>
</comment>
<comment type="caution">
    <text evidence="9">The sequence shown here is derived from an EMBL/GenBank/DDBJ whole genome shotgun (WGS) entry which is preliminary data.</text>
</comment>
<evidence type="ECO:0000313" key="10">
    <source>
        <dbReference type="Proteomes" id="UP000823941"/>
    </source>
</evidence>
<keyword evidence="7" id="KW-0539">Nucleus</keyword>
<evidence type="ECO:0000256" key="5">
    <source>
        <dbReference type="ARBA" id="ARBA00022723"/>
    </source>
</evidence>
<accession>A0ABQ7R3H7</accession>
<evidence type="ECO:0000256" key="2">
    <source>
        <dbReference type="ARBA" id="ARBA00004123"/>
    </source>
</evidence>
<keyword evidence="10" id="KW-1185">Reference proteome</keyword>
<proteinExistence type="inferred from homology"/>
<evidence type="ECO:0000256" key="1">
    <source>
        <dbReference type="ARBA" id="ARBA00001968"/>
    </source>
</evidence>
<reference evidence="9 10" key="1">
    <citation type="submission" date="2021-06" db="EMBL/GenBank/DDBJ databases">
        <title>A haploid diamondback moth (Plutella xylostella L.) genome assembly resolves 31 chromosomes and identifies a diamide resistance mutation.</title>
        <authorList>
            <person name="Ward C.M."/>
            <person name="Perry K.D."/>
            <person name="Baker G."/>
            <person name="Powis K."/>
            <person name="Heckel D.G."/>
            <person name="Baxter S.W."/>
        </authorList>
    </citation>
    <scope>NUCLEOTIDE SEQUENCE [LARGE SCALE GENOMIC DNA]</scope>
    <source>
        <strain evidence="9 10">LV</strain>
        <tissue evidence="9">Single pupa</tissue>
    </source>
</reference>
<comment type="similarity">
    <text evidence="3">Belongs to the HARBI1 family.</text>
</comment>